<comment type="similarity">
    <text evidence="1">Belongs to the Gfa family.</text>
</comment>
<dbReference type="InterPro" id="IPR011057">
    <property type="entry name" value="Mss4-like_sf"/>
</dbReference>
<dbReference type="InterPro" id="IPR006913">
    <property type="entry name" value="CENP-V/GFA"/>
</dbReference>
<evidence type="ECO:0000256" key="3">
    <source>
        <dbReference type="ARBA" id="ARBA00022833"/>
    </source>
</evidence>
<dbReference type="AlphaFoldDB" id="A0A6G1IGZ7"/>
<evidence type="ECO:0000256" key="2">
    <source>
        <dbReference type="ARBA" id="ARBA00022723"/>
    </source>
</evidence>
<keyword evidence="3" id="KW-0862">Zinc</keyword>
<evidence type="ECO:0000313" key="6">
    <source>
        <dbReference type="EMBL" id="KAF2677507.1"/>
    </source>
</evidence>
<keyword evidence="7" id="KW-1185">Reference proteome</keyword>
<dbReference type="Pfam" id="PF04828">
    <property type="entry name" value="GFA"/>
    <property type="match status" value="1"/>
</dbReference>
<keyword evidence="2" id="KW-0479">Metal-binding</keyword>
<dbReference type="GO" id="GO:0016846">
    <property type="term" value="F:carbon-sulfur lyase activity"/>
    <property type="evidence" value="ECO:0007669"/>
    <property type="project" value="InterPro"/>
</dbReference>
<protein>
    <recommendedName>
        <fullName evidence="5">CENP-V/GFA domain-containing protein</fullName>
    </recommendedName>
</protein>
<reference evidence="6" key="1">
    <citation type="journal article" date="2020" name="Stud. Mycol.">
        <title>101 Dothideomycetes genomes: a test case for predicting lifestyles and emergence of pathogens.</title>
        <authorList>
            <person name="Haridas S."/>
            <person name="Albert R."/>
            <person name="Binder M."/>
            <person name="Bloem J."/>
            <person name="Labutti K."/>
            <person name="Salamov A."/>
            <person name="Andreopoulos B."/>
            <person name="Baker S."/>
            <person name="Barry K."/>
            <person name="Bills G."/>
            <person name="Bluhm B."/>
            <person name="Cannon C."/>
            <person name="Castanera R."/>
            <person name="Culley D."/>
            <person name="Daum C."/>
            <person name="Ezra D."/>
            <person name="Gonzalez J."/>
            <person name="Henrissat B."/>
            <person name="Kuo A."/>
            <person name="Liang C."/>
            <person name="Lipzen A."/>
            <person name="Lutzoni F."/>
            <person name="Magnuson J."/>
            <person name="Mondo S."/>
            <person name="Nolan M."/>
            <person name="Ohm R."/>
            <person name="Pangilinan J."/>
            <person name="Park H.-J."/>
            <person name="Ramirez L."/>
            <person name="Alfaro M."/>
            <person name="Sun H."/>
            <person name="Tritt A."/>
            <person name="Yoshinaga Y."/>
            <person name="Zwiers L.-H."/>
            <person name="Turgeon B."/>
            <person name="Goodwin S."/>
            <person name="Spatafora J."/>
            <person name="Crous P."/>
            <person name="Grigoriev I."/>
        </authorList>
    </citation>
    <scope>NUCLEOTIDE SEQUENCE</scope>
    <source>
        <strain evidence="6">CBS 122367</strain>
    </source>
</reference>
<proteinExistence type="inferred from homology"/>
<dbReference type="SUPFAM" id="SSF51316">
    <property type="entry name" value="Mss4-like"/>
    <property type="match status" value="1"/>
</dbReference>
<evidence type="ECO:0000256" key="4">
    <source>
        <dbReference type="ARBA" id="ARBA00023239"/>
    </source>
</evidence>
<name>A0A6G1IGZ7_9PLEO</name>
<accession>A0A6G1IGZ7</accession>
<dbReference type="OrthoDB" id="5290969at2759"/>
<dbReference type="PANTHER" id="PTHR33337">
    <property type="entry name" value="GFA DOMAIN-CONTAINING PROTEIN"/>
    <property type="match status" value="1"/>
</dbReference>
<dbReference type="EMBL" id="MU005622">
    <property type="protein sequence ID" value="KAF2677507.1"/>
    <property type="molecule type" value="Genomic_DNA"/>
</dbReference>
<organism evidence="6 7">
    <name type="scientific">Lentithecium fluviatile CBS 122367</name>
    <dbReference type="NCBI Taxonomy" id="1168545"/>
    <lineage>
        <taxon>Eukaryota</taxon>
        <taxon>Fungi</taxon>
        <taxon>Dikarya</taxon>
        <taxon>Ascomycota</taxon>
        <taxon>Pezizomycotina</taxon>
        <taxon>Dothideomycetes</taxon>
        <taxon>Pleosporomycetidae</taxon>
        <taxon>Pleosporales</taxon>
        <taxon>Massarineae</taxon>
        <taxon>Lentitheciaceae</taxon>
        <taxon>Lentithecium</taxon>
    </lineage>
</organism>
<evidence type="ECO:0000256" key="1">
    <source>
        <dbReference type="ARBA" id="ARBA00005495"/>
    </source>
</evidence>
<dbReference type="Proteomes" id="UP000799291">
    <property type="component" value="Unassembled WGS sequence"/>
</dbReference>
<evidence type="ECO:0000259" key="5">
    <source>
        <dbReference type="PROSITE" id="PS51891"/>
    </source>
</evidence>
<evidence type="ECO:0000313" key="7">
    <source>
        <dbReference type="Proteomes" id="UP000799291"/>
    </source>
</evidence>
<dbReference type="PROSITE" id="PS51891">
    <property type="entry name" value="CENP_V_GFA"/>
    <property type="match status" value="1"/>
</dbReference>
<dbReference type="GO" id="GO:0046872">
    <property type="term" value="F:metal ion binding"/>
    <property type="evidence" value="ECO:0007669"/>
    <property type="project" value="UniProtKB-KW"/>
</dbReference>
<sequence length="138" mass="15072">MNGSCACGGVTFTTPTATPLNLYHCHCIDCRKQSASAFGTSAIFPFFRVDDNPNVSYFTRTCDSGRRQNCYFCNKCGSRILHAHIVDDGAPKVVAVKGGLLEGLDWKNAKHIFTRTAVVPIPKGVEEWVAEPDFGKAK</sequence>
<feature type="domain" description="CENP-V/GFA" evidence="5">
    <location>
        <begin position="1"/>
        <end position="129"/>
    </location>
</feature>
<keyword evidence="4" id="KW-0456">Lyase</keyword>
<gene>
    <name evidence="6" type="ORF">K458DRAFT_161232</name>
</gene>
<dbReference type="Gene3D" id="3.90.1590.10">
    <property type="entry name" value="glutathione-dependent formaldehyde- activating enzyme (gfa)"/>
    <property type="match status" value="1"/>
</dbReference>
<dbReference type="PANTHER" id="PTHR33337:SF3">
    <property type="entry name" value="CENP-V_GFA DOMAIN-CONTAINING PROTEIN"/>
    <property type="match status" value="1"/>
</dbReference>